<feature type="domain" description="Lipid/polyisoprenoid-binding YceI-like" evidence="2">
    <location>
        <begin position="22"/>
        <end position="180"/>
    </location>
</feature>
<dbReference type="InterPro" id="IPR007372">
    <property type="entry name" value="Lipid/polyisoprenoid-bd_YceI"/>
</dbReference>
<name>A0ABQ5MM76_9FLAO</name>
<proteinExistence type="predicted"/>
<accession>A0ABQ5MM76</accession>
<dbReference type="Proteomes" id="UP001143543">
    <property type="component" value="Unassembled WGS sequence"/>
</dbReference>
<dbReference type="RefSeq" id="WP_281766140.1">
    <property type="nucleotide sequence ID" value="NZ_BRVO01000003.1"/>
</dbReference>
<gene>
    <name evidence="3" type="ORF">Y10_28810</name>
</gene>
<keyword evidence="1" id="KW-0732">Signal</keyword>
<evidence type="ECO:0000313" key="4">
    <source>
        <dbReference type="Proteomes" id="UP001143543"/>
    </source>
</evidence>
<keyword evidence="4" id="KW-1185">Reference proteome</keyword>
<organism evidence="3 4">
    <name type="scientific">Neptunitalea lumnitzerae</name>
    <dbReference type="NCBI Taxonomy" id="2965509"/>
    <lineage>
        <taxon>Bacteria</taxon>
        <taxon>Pseudomonadati</taxon>
        <taxon>Bacteroidota</taxon>
        <taxon>Flavobacteriia</taxon>
        <taxon>Flavobacteriales</taxon>
        <taxon>Flavobacteriaceae</taxon>
        <taxon>Neptunitalea</taxon>
    </lineage>
</organism>
<sequence length="182" mass="20485">MKTFFLSIVCLMCVVLSVNAQKYVTRTGEVSFEASVPSFEEVAAQNKEVSVIFSENGGKLAALTFMKAFRFKVALMEEHFNENYVESDTYPKAVFKGGVKNFTKAMLSAEVKECELIGDITLHGKTKKVTIKAQLFYKDEVLHIKGDFKVKPEDFDIEIPSVVSSKIAEEILVTFDFNLKKQ</sequence>
<evidence type="ECO:0000313" key="3">
    <source>
        <dbReference type="EMBL" id="GLB50513.1"/>
    </source>
</evidence>
<feature type="chain" id="PRO_5047125480" description="Lipid/polyisoprenoid-binding YceI-like domain-containing protein" evidence="1">
    <location>
        <begin position="21"/>
        <end position="182"/>
    </location>
</feature>
<dbReference type="SUPFAM" id="SSF101874">
    <property type="entry name" value="YceI-like"/>
    <property type="match status" value="1"/>
</dbReference>
<dbReference type="SMART" id="SM00867">
    <property type="entry name" value="YceI"/>
    <property type="match status" value="1"/>
</dbReference>
<evidence type="ECO:0000256" key="1">
    <source>
        <dbReference type="SAM" id="SignalP"/>
    </source>
</evidence>
<dbReference type="Gene3D" id="2.40.128.110">
    <property type="entry name" value="Lipid/polyisoprenoid-binding, YceI-like"/>
    <property type="match status" value="1"/>
</dbReference>
<comment type="caution">
    <text evidence="3">The sequence shown here is derived from an EMBL/GenBank/DDBJ whole genome shotgun (WGS) entry which is preliminary data.</text>
</comment>
<dbReference type="EMBL" id="BRVO01000003">
    <property type="protein sequence ID" value="GLB50513.1"/>
    <property type="molecule type" value="Genomic_DNA"/>
</dbReference>
<evidence type="ECO:0000259" key="2">
    <source>
        <dbReference type="SMART" id="SM00867"/>
    </source>
</evidence>
<feature type="signal peptide" evidence="1">
    <location>
        <begin position="1"/>
        <end position="20"/>
    </location>
</feature>
<reference evidence="3" key="1">
    <citation type="submission" date="2022-07" db="EMBL/GenBank/DDBJ databases">
        <title>Taxonomy of Novel Oxalotrophic and Methylotrophic Bacteria.</title>
        <authorList>
            <person name="Sahin N."/>
            <person name="Tani A."/>
        </authorList>
    </citation>
    <scope>NUCLEOTIDE SEQUENCE</scope>
    <source>
        <strain evidence="3">Y10</strain>
    </source>
</reference>
<dbReference type="InterPro" id="IPR036761">
    <property type="entry name" value="TTHA0802/YceI-like_sf"/>
</dbReference>
<dbReference type="Pfam" id="PF04264">
    <property type="entry name" value="YceI"/>
    <property type="match status" value="1"/>
</dbReference>
<protein>
    <recommendedName>
        <fullName evidence="2">Lipid/polyisoprenoid-binding YceI-like domain-containing protein</fullName>
    </recommendedName>
</protein>